<sequence length="666" mass="71044">MRATDIDGLVSVGRPTLAPDGSFAIFAASRPDVAADRTVGQLWRVDLRNLANTTPRRLTRGVADRAPRLSPDGARVAFVRSDDAGKGQIFVMDAGGGEPVQATDATAGVGSFDWSPDGTRLAYTARVPEKGRYGTVEGRDAAAEPPRRITGIRWHANGLGYIIDRPSHVFVIDAPDPGAEPFYAPAPVVVAEGETAPKQTVVAAEAVQLTDGSQSHQGVVFTVDGSEVLTLPDEIESERRDLRSRLISVAVDGSGQREVVGRDAGLSIGDAAVAADGTIALLASAVGAEGTDFVAPGVGLWLVEDHGVRALTDAESLDFGEVDSHITVIGDDFLVQNRTRGRVELLRIGRDGAVTTVLDGDVEVAGQDAAHTDEGDRIVVAYRAPDTFGELAVVGAGTVTDFGAKVQRSGLIVPTELEIRGRDGYPVHGWVATPEGEGPFPVILQIHGGPYASYGIHLFDETQVLVDAGYAVVYCNPRGSAGYGRAHGRSIRRKMGTVDFHDVMDFLDGAIASDGRLDGDRVGVMGGSYGGYLTAWVIAHDHRFAGAIVERGFLDPASFVGTSDIGSFFGDEYVGTDPEQIAAQSPLAVISQVKTPTLVLHSELDYRCPLEQATRYYATLKRQGVEAEMLVFPGEDHELTRGGRPRHRVERFDAIVDWWRRHLPVG</sequence>
<protein>
    <submittedName>
        <fullName evidence="4">Dipeptidyl aminopeptidase/acylaminoacyl peptidase</fullName>
    </submittedName>
</protein>
<organism evidence="4 5">
    <name type="scientific">Microbacterium invictum</name>
    <dbReference type="NCBI Taxonomy" id="515415"/>
    <lineage>
        <taxon>Bacteria</taxon>
        <taxon>Bacillati</taxon>
        <taxon>Actinomycetota</taxon>
        <taxon>Actinomycetes</taxon>
        <taxon>Micrococcales</taxon>
        <taxon>Microbacteriaceae</taxon>
        <taxon>Microbacterium</taxon>
    </lineage>
</organism>
<keyword evidence="5" id="KW-1185">Reference proteome</keyword>
<evidence type="ECO:0000256" key="2">
    <source>
        <dbReference type="ARBA" id="ARBA00022825"/>
    </source>
</evidence>
<name>A0AA40SN42_9MICO</name>
<dbReference type="InterPro" id="IPR029058">
    <property type="entry name" value="AB_hydrolase_fold"/>
</dbReference>
<dbReference type="EMBL" id="JACIFH010000001">
    <property type="protein sequence ID" value="MBB4139238.1"/>
    <property type="molecule type" value="Genomic_DNA"/>
</dbReference>
<dbReference type="GO" id="GO:0006508">
    <property type="term" value="P:proteolysis"/>
    <property type="evidence" value="ECO:0007669"/>
    <property type="project" value="InterPro"/>
</dbReference>
<keyword evidence="2" id="KW-0720">Serine protease</keyword>
<dbReference type="InterPro" id="IPR011042">
    <property type="entry name" value="6-blade_b-propeller_TolB-like"/>
</dbReference>
<proteinExistence type="predicted"/>
<feature type="domain" description="Cyclic nucleotide-binding" evidence="3">
    <location>
        <begin position="357"/>
        <end position="394"/>
    </location>
</feature>
<dbReference type="SUPFAM" id="SSF53474">
    <property type="entry name" value="alpha/beta-Hydrolases"/>
    <property type="match status" value="1"/>
</dbReference>
<dbReference type="PANTHER" id="PTHR42776">
    <property type="entry name" value="SERINE PEPTIDASE S9 FAMILY MEMBER"/>
    <property type="match status" value="1"/>
</dbReference>
<dbReference type="PROSITE" id="PS50042">
    <property type="entry name" value="CNMP_BINDING_3"/>
    <property type="match status" value="1"/>
</dbReference>
<dbReference type="Gene3D" id="3.40.50.1820">
    <property type="entry name" value="alpha/beta hydrolase"/>
    <property type="match status" value="1"/>
</dbReference>
<dbReference type="Pfam" id="PF07676">
    <property type="entry name" value="PD40"/>
    <property type="match status" value="2"/>
</dbReference>
<dbReference type="GO" id="GO:0004252">
    <property type="term" value="F:serine-type endopeptidase activity"/>
    <property type="evidence" value="ECO:0007669"/>
    <property type="project" value="TreeGrafter"/>
</dbReference>
<keyword evidence="4" id="KW-0645">Protease</keyword>
<gene>
    <name evidence="4" type="ORF">BKA10_001032</name>
</gene>
<dbReference type="RefSeq" id="WP_183498924.1">
    <property type="nucleotide sequence ID" value="NZ_BAABCO010000001.1"/>
</dbReference>
<dbReference type="Gene3D" id="2.120.10.30">
    <property type="entry name" value="TolB, C-terminal domain"/>
    <property type="match status" value="1"/>
</dbReference>
<accession>A0AA40SN42</accession>
<dbReference type="InterPro" id="IPR011659">
    <property type="entry name" value="WD40"/>
</dbReference>
<dbReference type="InterPro" id="IPR000595">
    <property type="entry name" value="cNMP-bd_dom"/>
</dbReference>
<dbReference type="Pfam" id="PF00326">
    <property type="entry name" value="Peptidase_S9"/>
    <property type="match status" value="1"/>
</dbReference>
<dbReference type="AlphaFoldDB" id="A0AA40SN42"/>
<dbReference type="SUPFAM" id="SSF82171">
    <property type="entry name" value="DPP6 N-terminal domain-like"/>
    <property type="match status" value="1"/>
</dbReference>
<comment type="caution">
    <text evidence="4">The sequence shown here is derived from an EMBL/GenBank/DDBJ whole genome shotgun (WGS) entry which is preliminary data.</text>
</comment>
<evidence type="ECO:0000256" key="1">
    <source>
        <dbReference type="ARBA" id="ARBA00022801"/>
    </source>
</evidence>
<keyword evidence="1" id="KW-0378">Hydrolase</keyword>
<evidence type="ECO:0000313" key="4">
    <source>
        <dbReference type="EMBL" id="MBB4139238.1"/>
    </source>
</evidence>
<dbReference type="PANTHER" id="PTHR42776:SF27">
    <property type="entry name" value="DIPEPTIDYL PEPTIDASE FAMILY MEMBER 6"/>
    <property type="match status" value="1"/>
</dbReference>
<reference evidence="4 5" key="1">
    <citation type="submission" date="2020-08" db="EMBL/GenBank/DDBJ databases">
        <title>Sequencing the genomes of 1000 actinobacteria strains.</title>
        <authorList>
            <person name="Klenk H.-P."/>
        </authorList>
    </citation>
    <scope>NUCLEOTIDE SEQUENCE [LARGE SCALE GENOMIC DNA]</scope>
    <source>
        <strain evidence="4 5">DSM 19600</strain>
    </source>
</reference>
<dbReference type="Proteomes" id="UP000549113">
    <property type="component" value="Unassembled WGS sequence"/>
</dbReference>
<dbReference type="InterPro" id="IPR001375">
    <property type="entry name" value="Peptidase_S9_cat"/>
</dbReference>
<evidence type="ECO:0000259" key="3">
    <source>
        <dbReference type="PROSITE" id="PS50042"/>
    </source>
</evidence>
<dbReference type="GO" id="GO:0004177">
    <property type="term" value="F:aminopeptidase activity"/>
    <property type="evidence" value="ECO:0007669"/>
    <property type="project" value="UniProtKB-KW"/>
</dbReference>
<keyword evidence="4" id="KW-0031">Aminopeptidase</keyword>
<evidence type="ECO:0000313" key="5">
    <source>
        <dbReference type="Proteomes" id="UP000549113"/>
    </source>
</evidence>